<feature type="region of interest" description="Disordered" evidence="1">
    <location>
        <begin position="1"/>
        <end position="97"/>
    </location>
</feature>
<proteinExistence type="predicted"/>
<name>A0AAC8QE72_9BACT</name>
<evidence type="ECO:0000313" key="2">
    <source>
        <dbReference type="EMBL" id="AKJ05585.1"/>
    </source>
</evidence>
<dbReference type="EMBL" id="CP011509">
    <property type="protein sequence ID" value="AKJ05585.1"/>
    <property type="molecule type" value="Genomic_DNA"/>
</dbReference>
<sequence length="97" mass="10469">MHVASCPSHSDRECNRSPSDIHPISEARPPAPRRVGEGSSGIARVSRGSAAPSGARPRTYEELHSGRARAPAHVRVPGRRAVRHLVPYRQPRARGPG</sequence>
<reference evidence="2 3" key="1">
    <citation type="submission" date="2015-05" db="EMBL/GenBank/DDBJ databases">
        <title>Genome assembly of Archangium gephyra DSM 2261.</title>
        <authorList>
            <person name="Sharma G."/>
            <person name="Subramanian S."/>
        </authorList>
    </citation>
    <scope>NUCLEOTIDE SEQUENCE [LARGE SCALE GENOMIC DNA]</scope>
    <source>
        <strain evidence="2 3">DSM 2261</strain>
    </source>
</reference>
<evidence type="ECO:0000313" key="3">
    <source>
        <dbReference type="Proteomes" id="UP000035579"/>
    </source>
</evidence>
<organism evidence="2 3">
    <name type="scientific">Archangium gephyra</name>
    <dbReference type="NCBI Taxonomy" id="48"/>
    <lineage>
        <taxon>Bacteria</taxon>
        <taxon>Pseudomonadati</taxon>
        <taxon>Myxococcota</taxon>
        <taxon>Myxococcia</taxon>
        <taxon>Myxococcales</taxon>
        <taxon>Cystobacterineae</taxon>
        <taxon>Archangiaceae</taxon>
        <taxon>Archangium</taxon>
    </lineage>
</organism>
<dbReference type="KEGG" id="age:AA314_07211"/>
<evidence type="ECO:0000256" key="1">
    <source>
        <dbReference type="SAM" id="MobiDB-lite"/>
    </source>
</evidence>
<accession>A0AAC8QE72</accession>
<dbReference type="Proteomes" id="UP000035579">
    <property type="component" value="Chromosome"/>
</dbReference>
<feature type="compositionally biased region" description="Basic residues" evidence="1">
    <location>
        <begin position="66"/>
        <end position="83"/>
    </location>
</feature>
<gene>
    <name evidence="2" type="ORF">AA314_07211</name>
</gene>
<protein>
    <submittedName>
        <fullName evidence="2">Uncharacterized protein</fullName>
    </submittedName>
</protein>
<dbReference type="AlphaFoldDB" id="A0AAC8QE72"/>